<dbReference type="InterPro" id="IPR042246">
    <property type="entry name" value="ZCCHC9"/>
</dbReference>
<evidence type="ECO:0000256" key="2">
    <source>
        <dbReference type="PROSITE-ProRule" id="PRU00047"/>
    </source>
</evidence>
<feature type="domain" description="CCHC-type" evidence="4">
    <location>
        <begin position="219"/>
        <end position="234"/>
    </location>
</feature>
<keyword evidence="6" id="KW-1185">Reference proteome</keyword>
<gene>
    <name evidence="5" type="ORF">DFH94DRAFT_389264</name>
</gene>
<reference evidence="5" key="2">
    <citation type="journal article" date="2020" name="Nat. Commun.">
        <title>Large-scale genome sequencing of mycorrhizal fungi provides insights into the early evolution of symbiotic traits.</title>
        <authorList>
            <person name="Miyauchi S."/>
            <person name="Kiss E."/>
            <person name="Kuo A."/>
            <person name="Drula E."/>
            <person name="Kohler A."/>
            <person name="Sanchez-Garcia M."/>
            <person name="Morin E."/>
            <person name="Andreopoulos B."/>
            <person name="Barry K.W."/>
            <person name="Bonito G."/>
            <person name="Buee M."/>
            <person name="Carver A."/>
            <person name="Chen C."/>
            <person name="Cichocki N."/>
            <person name="Clum A."/>
            <person name="Culley D."/>
            <person name="Crous P.W."/>
            <person name="Fauchery L."/>
            <person name="Girlanda M."/>
            <person name="Hayes R.D."/>
            <person name="Keri Z."/>
            <person name="LaButti K."/>
            <person name="Lipzen A."/>
            <person name="Lombard V."/>
            <person name="Magnuson J."/>
            <person name="Maillard F."/>
            <person name="Murat C."/>
            <person name="Nolan M."/>
            <person name="Ohm R.A."/>
            <person name="Pangilinan J."/>
            <person name="Pereira M.F."/>
            <person name="Perotto S."/>
            <person name="Peter M."/>
            <person name="Pfister S."/>
            <person name="Riley R."/>
            <person name="Sitrit Y."/>
            <person name="Stielow J.B."/>
            <person name="Szollosi G."/>
            <person name="Zifcakova L."/>
            <person name="Stursova M."/>
            <person name="Spatafora J.W."/>
            <person name="Tedersoo L."/>
            <person name="Vaario L.M."/>
            <person name="Yamada A."/>
            <person name="Yan M."/>
            <person name="Wang P."/>
            <person name="Xu J."/>
            <person name="Bruns T."/>
            <person name="Baldrian P."/>
            <person name="Vilgalys R."/>
            <person name="Dunand C."/>
            <person name="Henrissat B."/>
            <person name="Grigoriev I.V."/>
            <person name="Hibbett D."/>
            <person name="Nagy L.G."/>
            <person name="Martin F.M."/>
        </authorList>
    </citation>
    <scope>NUCLEOTIDE SEQUENCE</scope>
    <source>
        <strain evidence="5">Prilba</strain>
    </source>
</reference>
<dbReference type="InterPro" id="IPR036875">
    <property type="entry name" value="Znf_CCHC_sf"/>
</dbReference>
<keyword evidence="1" id="KW-0507">mRNA processing</keyword>
<dbReference type="Gene3D" id="4.10.60.10">
    <property type="entry name" value="Zinc finger, CCHC-type"/>
    <property type="match status" value="2"/>
</dbReference>
<dbReference type="GO" id="GO:0006397">
    <property type="term" value="P:mRNA processing"/>
    <property type="evidence" value="ECO:0007669"/>
    <property type="project" value="UniProtKB-KW"/>
</dbReference>
<dbReference type="SMART" id="SM00343">
    <property type="entry name" value="ZnF_C2HC"/>
    <property type="match status" value="4"/>
</dbReference>
<accession>A0A9P5TBD5</accession>
<dbReference type="Proteomes" id="UP000759537">
    <property type="component" value="Unassembled WGS sequence"/>
</dbReference>
<dbReference type="InterPro" id="IPR001878">
    <property type="entry name" value="Znf_CCHC"/>
</dbReference>
<evidence type="ECO:0000256" key="3">
    <source>
        <dbReference type="SAM" id="MobiDB-lite"/>
    </source>
</evidence>
<dbReference type="GO" id="GO:0008270">
    <property type="term" value="F:zinc ion binding"/>
    <property type="evidence" value="ECO:0007669"/>
    <property type="project" value="UniProtKB-KW"/>
</dbReference>
<feature type="domain" description="CCHC-type" evidence="4">
    <location>
        <begin position="146"/>
        <end position="161"/>
    </location>
</feature>
<comment type="caution">
    <text evidence="5">The sequence shown here is derived from an EMBL/GenBank/DDBJ whole genome shotgun (WGS) entry which is preliminary data.</text>
</comment>
<reference evidence="5" key="1">
    <citation type="submission" date="2019-10" db="EMBL/GenBank/DDBJ databases">
        <authorList>
            <consortium name="DOE Joint Genome Institute"/>
            <person name="Kuo A."/>
            <person name="Miyauchi S."/>
            <person name="Kiss E."/>
            <person name="Drula E."/>
            <person name="Kohler A."/>
            <person name="Sanchez-Garcia M."/>
            <person name="Andreopoulos B."/>
            <person name="Barry K.W."/>
            <person name="Bonito G."/>
            <person name="Buee M."/>
            <person name="Carver A."/>
            <person name="Chen C."/>
            <person name="Cichocki N."/>
            <person name="Clum A."/>
            <person name="Culley D."/>
            <person name="Crous P.W."/>
            <person name="Fauchery L."/>
            <person name="Girlanda M."/>
            <person name="Hayes R."/>
            <person name="Keri Z."/>
            <person name="LaButti K."/>
            <person name="Lipzen A."/>
            <person name="Lombard V."/>
            <person name="Magnuson J."/>
            <person name="Maillard F."/>
            <person name="Morin E."/>
            <person name="Murat C."/>
            <person name="Nolan M."/>
            <person name="Ohm R."/>
            <person name="Pangilinan J."/>
            <person name="Pereira M."/>
            <person name="Perotto S."/>
            <person name="Peter M."/>
            <person name="Riley R."/>
            <person name="Sitrit Y."/>
            <person name="Stielow B."/>
            <person name="Szollosi G."/>
            <person name="Zifcakova L."/>
            <person name="Stursova M."/>
            <person name="Spatafora J.W."/>
            <person name="Tedersoo L."/>
            <person name="Vaario L.-M."/>
            <person name="Yamada A."/>
            <person name="Yan M."/>
            <person name="Wang P."/>
            <person name="Xu J."/>
            <person name="Bruns T."/>
            <person name="Baldrian P."/>
            <person name="Vilgalys R."/>
            <person name="Henrissat B."/>
            <person name="Grigoriev I.V."/>
            <person name="Hibbett D."/>
            <person name="Nagy L.G."/>
            <person name="Martin F.M."/>
        </authorList>
    </citation>
    <scope>NUCLEOTIDE SEQUENCE</scope>
    <source>
        <strain evidence="5">Prilba</strain>
    </source>
</reference>
<feature type="compositionally biased region" description="Polar residues" evidence="3">
    <location>
        <begin position="23"/>
        <end position="35"/>
    </location>
</feature>
<keyword evidence="2" id="KW-0862">Zinc</keyword>
<dbReference type="GO" id="GO:0005730">
    <property type="term" value="C:nucleolus"/>
    <property type="evidence" value="ECO:0007669"/>
    <property type="project" value="TreeGrafter"/>
</dbReference>
<dbReference type="PANTHER" id="PTHR46242">
    <property type="entry name" value="ZINC FINGER CCHC DOMAIN-CONTAINING PROTEIN 9 ZCCHC9"/>
    <property type="match status" value="1"/>
</dbReference>
<dbReference type="PROSITE" id="PS50158">
    <property type="entry name" value="ZF_CCHC"/>
    <property type="match status" value="2"/>
</dbReference>
<dbReference type="GO" id="GO:0003676">
    <property type="term" value="F:nucleic acid binding"/>
    <property type="evidence" value="ECO:0007669"/>
    <property type="project" value="InterPro"/>
</dbReference>
<evidence type="ECO:0000313" key="5">
    <source>
        <dbReference type="EMBL" id="KAF8483008.1"/>
    </source>
</evidence>
<dbReference type="PANTHER" id="PTHR46242:SF1">
    <property type="entry name" value="ZINC FINGER CCHC DOMAIN-CONTAINING PROTEIN 9"/>
    <property type="match status" value="1"/>
</dbReference>
<protein>
    <recommendedName>
        <fullName evidence="4">CCHC-type domain-containing protein</fullName>
    </recommendedName>
</protein>
<dbReference type="AlphaFoldDB" id="A0A9P5TBD5"/>
<proteinExistence type="predicted"/>
<dbReference type="OrthoDB" id="3863715at2759"/>
<evidence type="ECO:0000259" key="4">
    <source>
        <dbReference type="PROSITE" id="PS50158"/>
    </source>
</evidence>
<dbReference type="EMBL" id="WHVB01000005">
    <property type="protein sequence ID" value="KAF8483008.1"/>
    <property type="molecule type" value="Genomic_DNA"/>
</dbReference>
<name>A0A9P5TBD5_9AGAM</name>
<organism evidence="5 6">
    <name type="scientific">Russula ochroleuca</name>
    <dbReference type="NCBI Taxonomy" id="152965"/>
    <lineage>
        <taxon>Eukaryota</taxon>
        <taxon>Fungi</taxon>
        <taxon>Dikarya</taxon>
        <taxon>Basidiomycota</taxon>
        <taxon>Agaricomycotina</taxon>
        <taxon>Agaricomycetes</taxon>
        <taxon>Russulales</taxon>
        <taxon>Russulaceae</taxon>
        <taxon>Russula</taxon>
    </lineage>
</organism>
<dbReference type="Pfam" id="PF00098">
    <property type="entry name" value="zf-CCHC"/>
    <property type="match status" value="1"/>
</dbReference>
<keyword evidence="2" id="KW-0479">Metal-binding</keyword>
<dbReference type="SUPFAM" id="SSF57756">
    <property type="entry name" value="Retrovirus zinc finger-like domains"/>
    <property type="match status" value="2"/>
</dbReference>
<feature type="region of interest" description="Disordered" evidence="3">
    <location>
        <begin position="17"/>
        <end position="106"/>
    </location>
</feature>
<keyword evidence="2" id="KW-0863">Zinc-finger</keyword>
<evidence type="ECO:0000256" key="1">
    <source>
        <dbReference type="ARBA" id="ARBA00022664"/>
    </source>
</evidence>
<evidence type="ECO:0000313" key="6">
    <source>
        <dbReference type="Proteomes" id="UP000759537"/>
    </source>
</evidence>
<sequence>MTRYTNVGWKRTYFQASFDPNDDQNASNTASTSAQGFPHDAEESPHAPYGSSIDTPAEPNRKRRRRSKANSERGVATDSIPTTIASDEDKTNSSVTNSARTKTRTKVLAAKLKEKARRAKTAADRAASAEARRLKRIEGRHTHMTCFACREVGHSAKDCPSIRSDTSRDRSTTTTTKTNAETTAVVAVGICYRCGSRKHNLARCRRPAQPDNPLPFASCFVCSGRGHLASSCPQNNGKGVYPNGGSCKLCGETTHLARDCTLRKIEGNAVATLLGTGHEGGADEDDFHTIRRKNVEVDRDEHGEERARKKAKLRAGAFTGIVKAFGKAPEKPKKVVYF</sequence>